<dbReference type="PANTHER" id="PTHR10790:SF51">
    <property type="entry name" value="TETRATRICOPEPTIDE REPEAT PROTEIN"/>
    <property type="match status" value="1"/>
</dbReference>
<feature type="transmembrane region" description="Helical" evidence="1">
    <location>
        <begin position="444"/>
        <end position="465"/>
    </location>
</feature>
<evidence type="ECO:0000313" key="3">
    <source>
        <dbReference type="Proteomes" id="UP000231025"/>
    </source>
</evidence>
<keyword evidence="1" id="KW-0812">Transmembrane</keyword>
<accession>A0A2G9Y7U7</accession>
<proteinExistence type="predicted"/>
<feature type="transmembrane region" description="Helical" evidence="1">
    <location>
        <begin position="96"/>
        <end position="121"/>
    </location>
</feature>
<organism evidence="2 3">
    <name type="scientific">Candidatus Roizmanbacteria bacterium CG23_combo_of_CG06-09_8_20_14_all_35_49</name>
    <dbReference type="NCBI Taxonomy" id="1974863"/>
    <lineage>
        <taxon>Bacteria</taxon>
        <taxon>Candidatus Roizmaniibacteriota</taxon>
    </lineage>
</organism>
<gene>
    <name evidence="2" type="ORF">COX47_03225</name>
</gene>
<feature type="transmembrane region" description="Helical" evidence="1">
    <location>
        <begin position="294"/>
        <end position="316"/>
    </location>
</feature>
<dbReference type="Proteomes" id="UP000231025">
    <property type="component" value="Unassembled WGS sequence"/>
</dbReference>
<dbReference type="EMBL" id="PCRE01000045">
    <property type="protein sequence ID" value="PIP14793.1"/>
    <property type="molecule type" value="Genomic_DNA"/>
</dbReference>
<feature type="transmembrane region" description="Helical" evidence="1">
    <location>
        <begin position="221"/>
        <end position="242"/>
    </location>
</feature>
<comment type="caution">
    <text evidence="2">The sequence shown here is derived from an EMBL/GenBank/DDBJ whole genome shotgun (WGS) entry which is preliminary data.</text>
</comment>
<feature type="transmembrane region" description="Helical" evidence="1">
    <location>
        <begin position="67"/>
        <end position="84"/>
    </location>
</feature>
<keyword evidence="1" id="KW-0472">Membrane</keyword>
<feature type="transmembrane region" description="Helical" evidence="1">
    <location>
        <begin position="6"/>
        <end position="24"/>
    </location>
</feature>
<feature type="transmembrane region" description="Helical" evidence="1">
    <location>
        <begin position="548"/>
        <end position="568"/>
    </location>
</feature>
<keyword evidence="1" id="KW-1133">Transmembrane helix</keyword>
<feature type="transmembrane region" description="Helical" evidence="1">
    <location>
        <begin position="477"/>
        <end position="499"/>
    </location>
</feature>
<feature type="transmembrane region" description="Helical" evidence="1">
    <location>
        <begin position="36"/>
        <end position="55"/>
    </location>
</feature>
<dbReference type="InterPro" id="IPR018746">
    <property type="entry name" value="DUF2298"/>
</dbReference>
<evidence type="ECO:0000313" key="2">
    <source>
        <dbReference type="EMBL" id="PIP14793.1"/>
    </source>
</evidence>
<evidence type="ECO:0008006" key="4">
    <source>
        <dbReference type="Google" id="ProtNLM"/>
    </source>
</evidence>
<sequence length="723" mass="84561">MNWLLTSLNWYVYLLIIGIVFYPLTKKIFSKFSFDFAYPFAKVIGIIFVSYTVYVLGTIKILPFNRMSLFLIIGIFALINFFIFKKKKKTINNYQLTINNLSILIFEELLFLASLLFWTFIRSQEPSIRSLEKFMDFGFINSILRGQFFPPKDIWYTPLQINYYYFGHLTGAFLIKLSNIKPAIGYNLILSTIFALGMTQVFSLVANIIKLYQPKIKTLTLIIFGLIGAFFVNLGGNLHTIYTFTTGYPNEKPVPFWQILSKFNPQTYWYPNATRFIPFTIHEFPSYSYVVADLHGHVFDIPFVLLTIAILFIFFISNQKSKIKNQNDNLKLKISKLLSSHQQLFTIFLGFLTAIHYMTNAFDGPIYILLTIFVLFFLFRLSWQFLINLIVLIIFFIVFSLPFSSHFTPFITGIGVNCSPDFLTNIGKIGPFLFEKGNCQTSPFWMLFILWGFFWVSFILFLIVSKIKKPVTSHQQLITNFLLILFSFGTFLIIIPEFFYIKDIYPAHFRANTMFKLGYQAFIMMMIASIITFFLLKSFRTKRSEVRNLLITGVWIFFSFFVIIYPYFSIPSYYGLLNRPVELDGSKWLEQFYPEDKEIVDYLNKNEKGQPVILESQGDSYTDYERISAMTGLPTVAGWWVHEWLWRGSSDVVGNRIPEVIELYQSKDLNKTKELIKKYQIKYIIVSRLEKQKYSELYEAKFSQLAKLVLRSSNGLGALYQIK</sequence>
<feature type="transmembrane region" description="Helical" evidence="1">
    <location>
        <begin position="337"/>
        <end position="358"/>
    </location>
</feature>
<dbReference type="Pfam" id="PF10060">
    <property type="entry name" value="DUF2298"/>
    <property type="match status" value="2"/>
</dbReference>
<feature type="transmembrane region" description="Helical" evidence="1">
    <location>
        <begin position="519"/>
        <end position="536"/>
    </location>
</feature>
<protein>
    <recommendedName>
        <fullName evidence="4">YYY membrane protein</fullName>
    </recommendedName>
</protein>
<dbReference type="PANTHER" id="PTHR10790">
    <property type="entry name" value="TPR-DOMAIN CONTAINING PROTEIN"/>
    <property type="match status" value="1"/>
</dbReference>
<name>A0A2G9Y7U7_9BACT</name>
<feature type="transmembrane region" description="Helical" evidence="1">
    <location>
        <begin position="386"/>
        <end position="403"/>
    </location>
</feature>
<evidence type="ECO:0000256" key="1">
    <source>
        <dbReference type="SAM" id="Phobius"/>
    </source>
</evidence>
<dbReference type="AlphaFoldDB" id="A0A2G9Y7U7"/>
<reference evidence="2 3" key="1">
    <citation type="submission" date="2017-09" db="EMBL/GenBank/DDBJ databases">
        <title>Depth-based differentiation of microbial function through sediment-hosted aquifers and enrichment of novel symbionts in the deep terrestrial subsurface.</title>
        <authorList>
            <person name="Probst A.J."/>
            <person name="Ladd B."/>
            <person name="Jarett J.K."/>
            <person name="Geller-Mcgrath D.E."/>
            <person name="Sieber C.M."/>
            <person name="Emerson J.B."/>
            <person name="Anantharaman K."/>
            <person name="Thomas B.C."/>
            <person name="Malmstrom R."/>
            <person name="Stieglmeier M."/>
            <person name="Klingl A."/>
            <person name="Woyke T."/>
            <person name="Ryan C.M."/>
            <person name="Banfield J.F."/>
        </authorList>
    </citation>
    <scope>NUCLEOTIDE SEQUENCE [LARGE SCALE GENOMIC DNA]</scope>
    <source>
        <strain evidence="2">CG23_combo_of_CG06-09_8_20_14_all_35_49</strain>
    </source>
</reference>
<feature type="transmembrane region" description="Helical" evidence="1">
    <location>
        <begin position="184"/>
        <end position="209"/>
    </location>
</feature>
<feature type="transmembrane region" description="Helical" evidence="1">
    <location>
        <begin position="364"/>
        <end position="379"/>
    </location>
</feature>